<evidence type="ECO:0000256" key="7">
    <source>
        <dbReference type="ARBA" id="ARBA00023141"/>
    </source>
</evidence>
<evidence type="ECO:0000259" key="12">
    <source>
        <dbReference type="Pfam" id="PF00117"/>
    </source>
</evidence>
<protein>
    <recommendedName>
        <fullName evidence="3">anthranilate synthase</fullName>
        <ecNumber evidence="3">4.1.3.27</ecNumber>
    </recommendedName>
    <alternativeName>
        <fullName evidence="11">Anthranilate synthase, GATase component</fullName>
    </alternativeName>
</protein>
<reference evidence="13" key="1">
    <citation type="submission" date="2021-03" db="EMBL/GenBank/DDBJ databases">
        <title>Genomic Encyclopedia of Type Strains, Phase IV (KMG-V): Genome sequencing to study the core and pangenomes of soil and plant-associated prokaryotes.</title>
        <authorList>
            <person name="Whitman W."/>
        </authorList>
    </citation>
    <scope>NUCLEOTIDE SEQUENCE</scope>
    <source>
        <strain evidence="13">C4</strain>
    </source>
</reference>
<evidence type="ECO:0000256" key="5">
    <source>
        <dbReference type="ARBA" id="ARBA00022822"/>
    </source>
</evidence>
<dbReference type="NCBIfam" id="TIGR00566">
    <property type="entry name" value="trpG_papA"/>
    <property type="match status" value="1"/>
</dbReference>
<evidence type="ECO:0000256" key="1">
    <source>
        <dbReference type="ARBA" id="ARBA00004873"/>
    </source>
</evidence>
<evidence type="ECO:0000256" key="8">
    <source>
        <dbReference type="ARBA" id="ARBA00023239"/>
    </source>
</evidence>
<dbReference type="PRINTS" id="PR00096">
    <property type="entry name" value="GATASE"/>
</dbReference>
<dbReference type="PANTHER" id="PTHR43418">
    <property type="entry name" value="MULTIFUNCTIONAL TRYPTOPHAN BIOSYNTHESIS PROTEIN-RELATED"/>
    <property type="match status" value="1"/>
</dbReference>
<dbReference type="GO" id="GO:0005829">
    <property type="term" value="C:cytosol"/>
    <property type="evidence" value="ECO:0007669"/>
    <property type="project" value="TreeGrafter"/>
</dbReference>
<dbReference type="PROSITE" id="PS51273">
    <property type="entry name" value="GATASE_TYPE_1"/>
    <property type="match status" value="1"/>
</dbReference>
<evidence type="ECO:0000256" key="11">
    <source>
        <dbReference type="ARBA" id="ARBA00079115"/>
    </source>
</evidence>
<keyword evidence="7" id="KW-0057">Aromatic amino acid biosynthesis</keyword>
<comment type="subunit">
    <text evidence="2">Heterotetramer consisting of two non-identical subunits: a beta subunit (TrpG) and a large alpha subunit (TrpE).</text>
</comment>
<dbReference type="PRINTS" id="PR00097">
    <property type="entry name" value="ANTSNTHASEII"/>
</dbReference>
<keyword evidence="6" id="KW-0315">Glutamine amidotransferase</keyword>
<evidence type="ECO:0000256" key="4">
    <source>
        <dbReference type="ARBA" id="ARBA00022605"/>
    </source>
</evidence>
<proteinExistence type="predicted"/>
<evidence type="ECO:0000256" key="9">
    <source>
        <dbReference type="ARBA" id="ARBA00025634"/>
    </source>
</evidence>
<evidence type="ECO:0000256" key="3">
    <source>
        <dbReference type="ARBA" id="ARBA00012266"/>
    </source>
</evidence>
<keyword evidence="4" id="KW-0028">Amino-acid biosynthesis</keyword>
<dbReference type="Pfam" id="PF00117">
    <property type="entry name" value="GATase"/>
    <property type="match status" value="1"/>
</dbReference>
<comment type="pathway">
    <text evidence="1">Amino-acid biosynthesis; L-tryptophan biosynthesis; L-tryptophan from chorismate: step 1/5.</text>
</comment>
<dbReference type="InterPro" id="IPR029062">
    <property type="entry name" value="Class_I_gatase-like"/>
</dbReference>
<evidence type="ECO:0000313" key="14">
    <source>
        <dbReference type="Proteomes" id="UP000740329"/>
    </source>
</evidence>
<dbReference type="AlphaFoldDB" id="A0A8J7S5Q6"/>
<dbReference type="CDD" id="cd01743">
    <property type="entry name" value="GATase1_Anthranilate_Synthase"/>
    <property type="match status" value="1"/>
</dbReference>
<feature type="domain" description="Glutamine amidotransferase" evidence="12">
    <location>
        <begin position="3"/>
        <end position="175"/>
    </location>
</feature>
<gene>
    <name evidence="13" type="ORF">J3E07_001461</name>
</gene>
<name>A0A8J7S5Q6_METVO</name>
<dbReference type="InterPro" id="IPR006221">
    <property type="entry name" value="TrpG/PapA_dom"/>
</dbReference>
<dbReference type="RefSeq" id="WP_209591542.1">
    <property type="nucleotide sequence ID" value="NZ_JAGGMV010000005.1"/>
</dbReference>
<comment type="function">
    <text evidence="9">Part of a heterotetrameric complex that catalyzes the two-step biosynthesis of anthranilate, an intermediate in the biosynthesis of L-tryptophan. In the first step, the glutamine-binding beta subunit (TrpG) of anthranilate synthase (AS) provides the glutamine amidotransferase activity which generates ammonia as a substrate that, along with chorismate, is used in the second step, catalyzed by the large alpha subunit of AS (TrpE) to produce anthranilate. In the absence of TrpG, TrpE can synthesize anthranilate directly from chorismate and high concentrations of ammonia.</text>
</comment>
<dbReference type="FunFam" id="3.40.50.880:FF:000003">
    <property type="entry name" value="Anthranilate synthase component II"/>
    <property type="match status" value="1"/>
</dbReference>
<keyword evidence="5" id="KW-0822">Tryptophan biosynthesis</keyword>
<comment type="catalytic activity">
    <reaction evidence="10">
        <text>chorismate + L-glutamine = anthranilate + pyruvate + L-glutamate + H(+)</text>
        <dbReference type="Rhea" id="RHEA:21732"/>
        <dbReference type="ChEBI" id="CHEBI:15361"/>
        <dbReference type="ChEBI" id="CHEBI:15378"/>
        <dbReference type="ChEBI" id="CHEBI:16567"/>
        <dbReference type="ChEBI" id="CHEBI:29748"/>
        <dbReference type="ChEBI" id="CHEBI:29985"/>
        <dbReference type="ChEBI" id="CHEBI:58359"/>
        <dbReference type="EC" id="4.1.3.27"/>
    </reaction>
</comment>
<dbReference type="PRINTS" id="PR00099">
    <property type="entry name" value="CPSGATASE"/>
</dbReference>
<dbReference type="EMBL" id="JAGGMV010000005">
    <property type="protein sequence ID" value="MBP2202020.1"/>
    <property type="molecule type" value="Genomic_DNA"/>
</dbReference>
<dbReference type="Gene3D" id="3.40.50.880">
    <property type="match status" value="1"/>
</dbReference>
<dbReference type="InterPro" id="IPR050472">
    <property type="entry name" value="Anth_synth/Amidotransfase"/>
</dbReference>
<evidence type="ECO:0000256" key="2">
    <source>
        <dbReference type="ARBA" id="ARBA00011575"/>
    </source>
</evidence>
<dbReference type="GO" id="GO:0000162">
    <property type="term" value="P:L-tryptophan biosynthetic process"/>
    <property type="evidence" value="ECO:0007669"/>
    <property type="project" value="UniProtKB-KW"/>
</dbReference>
<dbReference type="EC" id="4.1.3.27" evidence="3"/>
<sequence>MIVIIDNKDSFVWNLADYASLYDEIKVVPNTIDVEKLLNLKPDGIIISPGPGSPENDKDIQNCPEIILEVDIPILGVCLGHQTIANVFGGKIGKIPPVHGKSSYIKHDCKGIFKDVKLPFKAGRYHSLSVLKMPENFHISATSDDGVIMGIRHNSKPIFGVQFHPESILTEFEKKEGLKIIKNFVEISKFYKSPKFSK</sequence>
<dbReference type="SUPFAM" id="SSF52317">
    <property type="entry name" value="Class I glutamine amidotransferase-like"/>
    <property type="match status" value="1"/>
</dbReference>
<comment type="caution">
    <text evidence="13">The sequence shown here is derived from an EMBL/GenBank/DDBJ whole genome shotgun (WGS) entry which is preliminary data.</text>
</comment>
<keyword evidence="8 13" id="KW-0456">Lyase</keyword>
<evidence type="ECO:0000256" key="10">
    <source>
        <dbReference type="ARBA" id="ARBA00047683"/>
    </source>
</evidence>
<dbReference type="GO" id="GO:0004049">
    <property type="term" value="F:anthranilate synthase activity"/>
    <property type="evidence" value="ECO:0007669"/>
    <property type="project" value="UniProtKB-EC"/>
</dbReference>
<dbReference type="Proteomes" id="UP000740329">
    <property type="component" value="Unassembled WGS sequence"/>
</dbReference>
<evidence type="ECO:0000313" key="13">
    <source>
        <dbReference type="EMBL" id="MBP2202020.1"/>
    </source>
</evidence>
<dbReference type="PANTHER" id="PTHR43418:SF4">
    <property type="entry name" value="MULTIFUNCTIONAL TRYPTOPHAN BIOSYNTHESIS PROTEIN"/>
    <property type="match status" value="1"/>
</dbReference>
<evidence type="ECO:0000256" key="6">
    <source>
        <dbReference type="ARBA" id="ARBA00022962"/>
    </source>
</evidence>
<dbReference type="InterPro" id="IPR017926">
    <property type="entry name" value="GATASE"/>
</dbReference>
<organism evidence="13 14">
    <name type="scientific">Methanococcus voltae</name>
    <dbReference type="NCBI Taxonomy" id="2188"/>
    <lineage>
        <taxon>Archaea</taxon>
        <taxon>Methanobacteriati</taxon>
        <taxon>Methanobacteriota</taxon>
        <taxon>Methanomada group</taxon>
        <taxon>Methanococci</taxon>
        <taxon>Methanococcales</taxon>
        <taxon>Methanococcaceae</taxon>
        <taxon>Methanococcus</taxon>
    </lineage>
</organism>
<accession>A0A8J7S5Q6</accession>